<name>B2IZ16_NOSP7</name>
<reference evidence="2" key="2">
    <citation type="submission" date="2008-04" db="EMBL/GenBank/DDBJ databases">
        <authorList>
            <consortium name="US DOE Joint Genome Institute"/>
            <person name="Copeland A."/>
            <person name="Lucas S."/>
            <person name="Lapidus A."/>
            <person name="Glavina del Rio T."/>
            <person name="Dalin E."/>
            <person name="Tice H."/>
            <person name="Pitluck S."/>
            <person name="Chain P."/>
            <person name="Malfatti S."/>
            <person name="Shin M."/>
            <person name="Vergez L."/>
            <person name="Schmutz J."/>
            <person name="Larimer F."/>
            <person name="Land M."/>
            <person name="Hauser L."/>
            <person name="Kyrpides N."/>
            <person name="Kim E."/>
            <person name="Meeks J.C."/>
            <person name="Elhai J."/>
            <person name="Campbell E.L."/>
            <person name="Thiel T."/>
            <person name="Longmire J."/>
            <person name="Potts M."/>
            <person name="Atlas R."/>
        </authorList>
    </citation>
    <scope>NUCLEOTIDE SEQUENCE</scope>
    <source>
        <strain evidence="2">ATCC 29133</strain>
    </source>
</reference>
<protein>
    <recommendedName>
        <fullName evidence="4">Transposase</fullName>
    </recommendedName>
</protein>
<dbReference type="AlphaFoldDB" id="B2IZ16"/>
<dbReference type="HOGENOM" id="CLU_067305_0_0_3"/>
<evidence type="ECO:0000313" key="3">
    <source>
        <dbReference type="Proteomes" id="UP000001191"/>
    </source>
</evidence>
<dbReference type="EMBL" id="CP001037">
    <property type="protein sequence ID" value="ACC83123.1"/>
    <property type="molecule type" value="Genomic_DNA"/>
</dbReference>
<dbReference type="Proteomes" id="UP000001191">
    <property type="component" value="Chromosome"/>
</dbReference>
<dbReference type="KEGG" id="npu:Npun_F2107"/>
<dbReference type="EMBL" id="CP001037">
    <property type="protein sequence ID" value="ACC80724.1"/>
    <property type="molecule type" value="Genomic_DNA"/>
</dbReference>
<sequence length="282" mass="32025">MGELKLKAKQIHRLGLKPRSRLSPLLQKCCLRLSANESYQKAEIEIEALTGVKVGHTTQQKLVLEQDFQLPFAKQAVSELSVDGGKVRLTGKPKVGCHWRDYKTVRLQGIYYGAFFDDNQSLIDYVNSQCLVNPLVCLGDGHDGVWNLVKEFGTEQFERWEISDWYHLKENLYKIGGSLKRLKAAESLLWQGQIEQIQALFNNCRGKQIKKFIAYLEKHRSRIINYSYYQAEQLCSIGSGSVESAIKQIGARIKISGAQWNVESVNQILSLRCAYLNGLLAI</sequence>
<gene>
    <name evidence="1" type="ordered locus">Npun_F2107</name>
    <name evidence="2" type="ordered locus">Npun_R4774</name>
</gene>
<dbReference type="KEGG" id="npu:Npun_R4774"/>
<dbReference type="NCBIfam" id="NF033572">
    <property type="entry name" value="transpos_ISKra4"/>
    <property type="match status" value="1"/>
</dbReference>
<dbReference type="eggNOG" id="ENOG502ZBCX">
    <property type="taxonomic scope" value="Bacteria"/>
</dbReference>
<evidence type="ECO:0000313" key="2">
    <source>
        <dbReference type="EMBL" id="ACC83123.1"/>
    </source>
</evidence>
<accession>B2IZ16</accession>
<organism evidence="2 3">
    <name type="scientific">Nostoc punctiforme (strain ATCC 29133 / PCC 73102)</name>
    <dbReference type="NCBI Taxonomy" id="63737"/>
    <lineage>
        <taxon>Bacteria</taxon>
        <taxon>Bacillati</taxon>
        <taxon>Cyanobacteriota</taxon>
        <taxon>Cyanophyceae</taxon>
        <taxon>Nostocales</taxon>
        <taxon>Nostocaceae</taxon>
        <taxon>Nostoc</taxon>
    </lineage>
</organism>
<dbReference type="STRING" id="63737.Npun_F2107"/>
<keyword evidence="3" id="KW-1185">Reference proteome</keyword>
<proteinExistence type="predicted"/>
<evidence type="ECO:0000313" key="1">
    <source>
        <dbReference type="EMBL" id="ACC80724.1"/>
    </source>
</evidence>
<reference evidence="3" key="1">
    <citation type="submission" date="2008-04" db="EMBL/GenBank/DDBJ databases">
        <title>Complete sequence of chromosome of Nostoc punctiforme ATCC 29133.</title>
        <authorList>
            <consortium name="US DOE Joint Genome Institute"/>
            <person name="Copeland A."/>
            <person name="Lucas S."/>
            <person name="Lapidus A."/>
            <person name="Glavina del Rio T."/>
            <person name="Dalin E."/>
            <person name="Tice H."/>
            <person name="Pitluck S."/>
            <person name="Chain P."/>
            <person name="Malfatti S."/>
            <person name="Shin M."/>
            <person name="Vergez L."/>
            <person name="Schmutz J."/>
            <person name="Larimer F."/>
            <person name="Land M."/>
            <person name="Hauser L."/>
            <person name="Kyrpides N."/>
            <person name="Kim E."/>
            <person name="Meeks J.C."/>
            <person name="Elhai J."/>
            <person name="Campbell E.L."/>
            <person name="Thiel T."/>
            <person name="Longmire J."/>
            <person name="Potts M."/>
            <person name="Atlas R."/>
        </authorList>
    </citation>
    <scope>NUCLEOTIDE SEQUENCE [LARGE SCALE GENOMIC DNA]</scope>
    <source>
        <strain evidence="3">ATCC 29133 / PCC 73102</strain>
    </source>
</reference>
<dbReference type="EnsemblBacteria" id="ACC80724">
    <property type="protein sequence ID" value="ACC80724"/>
    <property type="gene ID" value="Npun_F2107"/>
</dbReference>
<dbReference type="EnsemblBacteria" id="ACC83123">
    <property type="protein sequence ID" value="ACC83123"/>
    <property type="gene ID" value="Npun_R4774"/>
</dbReference>
<reference evidence="2 3" key="3">
    <citation type="journal article" date="2013" name="Plant Physiol.">
        <title>A Nostoc punctiforme Sugar Transporter Necessary to Establish a Cyanobacterium-Plant Symbiosis.</title>
        <authorList>
            <person name="Ekman M."/>
            <person name="Picossi S."/>
            <person name="Campbell E.L."/>
            <person name="Meeks J.C."/>
            <person name="Flores E."/>
        </authorList>
    </citation>
    <scope>NUCLEOTIDE SEQUENCE [LARGE SCALE GENOMIC DNA]</scope>
    <source>
        <strain evidence="2">ATCC 29133</strain>
        <strain evidence="3">ATCC 29133 / PCC 73102</strain>
    </source>
</reference>
<evidence type="ECO:0008006" key="4">
    <source>
        <dbReference type="Google" id="ProtNLM"/>
    </source>
</evidence>